<dbReference type="GO" id="GO:0016567">
    <property type="term" value="P:protein ubiquitination"/>
    <property type="evidence" value="ECO:0000318"/>
    <property type="project" value="GO_Central"/>
</dbReference>
<reference evidence="11 12" key="2">
    <citation type="journal article" date="2012" name="Nature">
        <title>Insights into hominid evolution from the gorilla genome sequence.</title>
        <authorList>
            <person name="Scally A."/>
            <person name="Dutheil J.Y."/>
            <person name="Hillier L.W."/>
            <person name="Jordan G.E."/>
            <person name="Goodhead I."/>
            <person name="Herrero J."/>
            <person name="Hobolth A."/>
            <person name="Lappalainen T."/>
            <person name="Mailund T."/>
            <person name="Marques-Bonet T."/>
            <person name="McCarthy S."/>
            <person name="Montgomery S.H."/>
            <person name="Schwalie P.C."/>
            <person name="Tang Y.A."/>
            <person name="Ward M.C."/>
            <person name="Xue Y."/>
            <person name="Yngvadottir B."/>
            <person name="Alkan C."/>
            <person name="Andersen L.N."/>
            <person name="Ayub Q."/>
            <person name="Ball E.V."/>
            <person name="Beal K."/>
            <person name="Bradley B.J."/>
            <person name="Chen Y."/>
            <person name="Clee C.M."/>
            <person name="Fitzgerald S."/>
            <person name="Graves T.A."/>
            <person name="Gu Y."/>
            <person name="Heath P."/>
            <person name="Heger A."/>
            <person name="Karakoc E."/>
            <person name="Kolb-Kokocinski A."/>
            <person name="Laird G.K."/>
            <person name="Lunter G."/>
            <person name="Meader S."/>
            <person name="Mort M."/>
            <person name="Mullikin J.C."/>
            <person name="Munch K."/>
            <person name="O'Connor T.D."/>
            <person name="Phillips A.D."/>
            <person name="Prado-Martinez J."/>
            <person name="Rogers A.S."/>
            <person name="Sajjadian S."/>
            <person name="Schmidt D."/>
            <person name="Shaw K."/>
            <person name="Simpson J.T."/>
            <person name="Stenson P.D."/>
            <person name="Turner D.J."/>
            <person name="Vigilant L."/>
            <person name="Vilella A.J."/>
            <person name="Whitener W."/>
            <person name="Zhu B."/>
            <person name="Cooper D.N."/>
            <person name="de Jong P."/>
            <person name="Dermitzakis E.T."/>
            <person name="Eichler E.E."/>
            <person name="Flicek P."/>
            <person name="Goldman N."/>
            <person name="Mundy N.I."/>
            <person name="Ning Z."/>
            <person name="Odom D.T."/>
            <person name="Ponting C.P."/>
            <person name="Quail M.A."/>
            <person name="Ryder O.A."/>
            <person name="Searle S.M."/>
            <person name="Warren W.C."/>
            <person name="Wilson R.K."/>
            <person name="Schierup M.H."/>
            <person name="Rogers J."/>
            <person name="Tyler-Smith C."/>
            <person name="Durbin R."/>
        </authorList>
    </citation>
    <scope>NUCLEOTIDE SEQUENCE [LARGE SCALE GENOMIC DNA]</scope>
</reference>
<evidence type="ECO:0000256" key="7">
    <source>
        <dbReference type="ARBA" id="ARBA00022990"/>
    </source>
</evidence>
<keyword evidence="12" id="KW-1185">Reference proteome</keyword>
<accession>A0A2I2YXH4</accession>
<proteinExistence type="predicted"/>
<dbReference type="EMBL" id="CABD030085155">
    <property type="status" value="NOT_ANNOTATED_CDS"/>
    <property type="molecule type" value="Genomic_DNA"/>
</dbReference>
<dbReference type="Ensembl" id="ENSGGOT00000031396.2">
    <property type="protein sequence ID" value="ENSGGOP00000039548.1"/>
    <property type="gene ID" value="ENSGGOG00000022670.2"/>
</dbReference>
<evidence type="ECO:0000256" key="10">
    <source>
        <dbReference type="SAM" id="MobiDB-lite"/>
    </source>
</evidence>
<evidence type="ECO:0000256" key="2">
    <source>
        <dbReference type="ARBA" id="ARBA00004123"/>
    </source>
</evidence>
<dbReference type="GO" id="GO:0043161">
    <property type="term" value="P:proteasome-mediated ubiquitin-dependent protein catabolic process"/>
    <property type="evidence" value="ECO:0000318"/>
    <property type="project" value="GO_Central"/>
</dbReference>
<evidence type="ECO:0000313" key="11">
    <source>
        <dbReference type="Ensembl" id="ENSGGOP00000039548.1"/>
    </source>
</evidence>
<evidence type="ECO:0000256" key="5">
    <source>
        <dbReference type="ARBA" id="ARBA00022553"/>
    </source>
</evidence>
<evidence type="ECO:0000256" key="3">
    <source>
        <dbReference type="ARBA" id="ARBA00011097"/>
    </source>
</evidence>
<feature type="region of interest" description="Disordered" evidence="10">
    <location>
        <begin position="1"/>
        <end position="64"/>
    </location>
</feature>
<dbReference type="InParanoid" id="A0A2I2YXH4"/>
<evidence type="ECO:0000313" key="12">
    <source>
        <dbReference type="Proteomes" id="UP000001519"/>
    </source>
</evidence>
<keyword evidence="6" id="KW-0832">Ubl conjugation</keyword>
<dbReference type="InterPro" id="IPR029169">
    <property type="entry name" value="PCNP"/>
</dbReference>
<sequence length="101" mass="10584">MVAEKQGEKKPEKSQRAGATGGPEEEAEKPVKAKTVSSSNGGESSSRTISEEAADLPTKPTKISNFGFTTKKASAISIKLGSTWIKSFSLQTLSSGMCLGF</sequence>
<feature type="compositionally biased region" description="Low complexity" evidence="10">
    <location>
        <begin position="33"/>
        <end position="46"/>
    </location>
</feature>
<comment type="subunit">
    <text evidence="3">Interacts with UHRF2/NIRF.</text>
</comment>
<dbReference type="OMA" id="LGSTWIK"/>
<evidence type="ECO:0000256" key="6">
    <source>
        <dbReference type="ARBA" id="ARBA00022843"/>
    </source>
</evidence>
<evidence type="ECO:0000256" key="4">
    <source>
        <dbReference type="ARBA" id="ARBA00022059"/>
    </source>
</evidence>
<dbReference type="PANTHER" id="PTHR16523">
    <property type="entry name" value="PEST PROTEOLYTIC SIGNAL-CONTAINING NUCLEAR PROTEIN"/>
    <property type="match status" value="1"/>
</dbReference>
<protein>
    <recommendedName>
        <fullName evidence="4">PEST proteolytic signal-containing nuclear protein</fullName>
    </recommendedName>
</protein>
<comment type="function">
    <text evidence="1">May be involved in cell cycle regulation.</text>
</comment>
<feature type="compositionally biased region" description="Basic and acidic residues" evidence="10">
    <location>
        <begin position="1"/>
        <end position="15"/>
    </location>
</feature>
<organism evidence="11 12">
    <name type="scientific">Gorilla gorilla gorilla</name>
    <name type="common">Western lowland gorilla</name>
    <dbReference type="NCBI Taxonomy" id="9595"/>
    <lineage>
        <taxon>Eukaryota</taxon>
        <taxon>Metazoa</taxon>
        <taxon>Chordata</taxon>
        <taxon>Craniata</taxon>
        <taxon>Vertebrata</taxon>
        <taxon>Euteleostomi</taxon>
        <taxon>Mammalia</taxon>
        <taxon>Eutheria</taxon>
        <taxon>Euarchontoglires</taxon>
        <taxon>Primates</taxon>
        <taxon>Haplorrhini</taxon>
        <taxon>Catarrhini</taxon>
        <taxon>Hominidae</taxon>
        <taxon>Gorilla</taxon>
    </lineage>
</organism>
<reference evidence="11" key="3">
    <citation type="submission" date="2025-08" db="UniProtKB">
        <authorList>
            <consortium name="Ensembl"/>
        </authorList>
    </citation>
    <scope>IDENTIFICATION</scope>
</reference>
<evidence type="ECO:0000256" key="8">
    <source>
        <dbReference type="ARBA" id="ARBA00023242"/>
    </source>
</evidence>
<keyword evidence="7" id="KW-0007">Acetylation</keyword>
<dbReference type="PANTHER" id="PTHR16523:SF7">
    <property type="entry name" value="PEST PROTEOLYTIC SIGNAL-CONTAINING NUCLEAR PROTEIN"/>
    <property type="match status" value="1"/>
</dbReference>
<keyword evidence="5" id="KW-0597">Phosphoprotein</keyword>
<dbReference type="AlphaFoldDB" id="A0A2I2YXH4"/>
<dbReference type="GO" id="GO:0005634">
    <property type="term" value="C:nucleus"/>
    <property type="evidence" value="ECO:0000318"/>
    <property type="project" value="GO_Central"/>
</dbReference>
<reference evidence="12" key="1">
    <citation type="submission" date="2011-05" db="EMBL/GenBank/DDBJ databases">
        <title>Insights into the evolution of the great apes provided by the gorilla genome.</title>
        <authorList>
            <person name="Scally A."/>
        </authorList>
    </citation>
    <scope>NUCLEOTIDE SEQUENCE [LARGE SCALE GENOMIC DNA]</scope>
</reference>
<evidence type="ECO:0000256" key="1">
    <source>
        <dbReference type="ARBA" id="ARBA00002646"/>
    </source>
</evidence>
<keyword evidence="9" id="KW-0131">Cell cycle</keyword>
<name>A0A2I2YXH4_GORGO</name>
<reference evidence="11" key="4">
    <citation type="submission" date="2025-09" db="UniProtKB">
        <authorList>
            <consortium name="Ensembl"/>
        </authorList>
    </citation>
    <scope>IDENTIFICATION</scope>
</reference>
<dbReference type="Proteomes" id="UP000001519">
    <property type="component" value="Chromosome 12"/>
</dbReference>
<comment type="subcellular location">
    <subcellularLocation>
        <location evidence="2">Nucleus</location>
    </subcellularLocation>
</comment>
<dbReference type="GeneTree" id="ENSGT00390000010218"/>
<keyword evidence="8" id="KW-0539">Nucleus</keyword>
<evidence type="ECO:0000256" key="9">
    <source>
        <dbReference type="ARBA" id="ARBA00023306"/>
    </source>
</evidence>